<reference evidence="2" key="1">
    <citation type="submission" date="2025-08" db="UniProtKB">
        <authorList>
            <consortium name="RefSeq"/>
        </authorList>
    </citation>
    <scope>IDENTIFICATION</scope>
    <source>
        <tissue evidence="2">Whole sample</tissue>
    </source>
</reference>
<gene>
    <name evidence="2" type="primary">LOC111105371</name>
</gene>
<dbReference type="AlphaFoldDB" id="A0A8B8AVY0"/>
<dbReference type="RefSeq" id="XP_022295340.1">
    <property type="nucleotide sequence ID" value="XM_022439632.1"/>
</dbReference>
<organism evidence="1 2">
    <name type="scientific">Crassostrea virginica</name>
    <name type="common">Eastern oyster</name>
    <dbReference type="NCBI Taxonomy" id="6565"/>
    <lineage>
        <taxon>Eukaryota</taxon>
        <taxon>Metazoa</taxon>
        <taxon>Spiralia</taxon>
        <taxon>Lophotrochozoa</taxon>
        <taxon>Mollusca</taxon>
        <taxon>Bivalvia</taxon>
        <taxon>Autobranchia</taxon>
        <taxon>Pteriomorphia</taxon>
        <taxon>Ostreida</taxon>
        <taxon>Ostreoidea</taxon>
        <taxon>Ostreidae</taxon>
        <taxon>Crassostrea</taxon>
    </lineage>
</organism>
<name>A0A8B8AVY0_CRAVI</name>
<dbReference type="Proteomes" id="UP000694844">
    <property type="component" value="Chromosome 7"/>
</dbReference>
<evidence type="ECO:0000313" key="1">
    <source>
        <dbReference type="Proteomes" id="UP000694844"/>
    </source>
</evidence>
<dbReference type="GeneID" id="111105371"/>
<protein>
    <submittedName>
        <fullName evidence="2">Uncharacterized protein LOC111105371 isoform X2</fullName>
    </submittedName>
</protein>
<sequence>MTSFLRVFSIYGAFLSFTKTKGGCPLKGTSETYIMRTCDGSYTSGRNAYVDFYQIKQPCTCTFKASFSGYLLVTAISDGYYDCRNEVIVSHGTTSSVFNCRIAYPSSIVLTVVNNKTVVNVKAEYIQNYTSGDFPVCLGINENGGLGGIVSVQCGNVTTTGETTPYTSTSKSTTSLTTLSTFESSKTSLEIISKMTTKTNHVSDKITKRPISTRISTPKLLAVLSVYLYIQLKFRIQSVNEKGNTCSKNSKRTRIGTNTDNYTELGLENVTAEPENQYESLARQENYANLNLT</sequence>
<evidence type="ECO:0000313" key="2">
    <source>
        <dbReference type="RefSeq" id="XP_022295340.1"/>
    </source>
</evidence>
<accession>A0A8B8AVY0</accession>
<keyword evidence="1" id="KW-1185">Reference proteome</keyword>
<proteinExistence type="predicted"/>